<feature type="domain" description="Bacterial Ig-like" evidence="2">
    <location>
        <begin position="62"/>
        <end position="173"/>
    </location>
</feature>
<dbReference type="AlphaFoldDB" id="B8G2G7"/>
<feature type="chain" id="PRO_5002872384" description="Bacterial Ig-like domain-containing protein" evidence="1">
    <location>
        <begin position="26"/>
        <end position="261"/>
    </location>
</feature>
<keyword evidence="1" id="KW-0732">Signal</keyword>
<dbReference type="HOGENOM" id="CLU_091998_0_0_9"/>
<dbReference type="PROSITE" id="PS51257">
    <property type="entry name" value="PROKAR_LIPOPROTEIN"/>
    <property type="match status" value="1"/>
</dbReference>
<dbReference type="KEGG" id="dhd:Dhaf_3299"/>
<protein>
    <recommendedName>
        <fullName evidence="2">Bacterial Ig-like domain-containing protein</fullName>
    </recommendedName>
</protein>
<feature type="signal peptide" evidence="1">
    <location>
        <begin position="1"/>
        <end position="25"/>
    </location>
</feature>
<evidence type="ECO:0000259" key="2">
    <source>
        <dbReference type="Pfam" id="PF20251"/>
    </source>
</evidence>
<dbReference type="EMBL" id="CP001336">
    <property type="protein sequence ID" value="ACL21317.1"/>
    <property type="molecule type" value="Genomic_DNA"/>
</dbReference>
<reference evidence="3 4" key="1">
    <citation type="journal article" date="2012" name="BMC Microbiol.">
        <title>Genome sequence of Desulfitobacterium hafniense DCB-2, a Gram-positive anaerobe capable of dehalogenation and metal reduction.</title>
        <authorList>
            <person name="Kim S.H."/>
            <person name="Harzman C."/>
            <person name="Davis J.K."/>
            <person name="Hutcheson R."/>
            <person name="Broderick J.B."/>
            <person name="Marsh T.L."/>
            <person name="Tiedje J.M."/>
        </authorList>
    </citation>
    <scope>NUCLEOTIDE SEQUENCE [LARGE SCALE GENOMIC DNA]</scope>
    <source>
        <strain evidence="4">DSM 10664 / DCB-2</strain>
    </source>
</reference>
<proteinExistence type="predicted"/>
<organism evidence="3 4">
    <name type="scientific">Desulfitobacterium hafniense (strain DSM 10664 / DCB-2)</name>
    <dbReference type="NCBI Taxonomy" id="272564"/>
    <lineage>
        <taxon>Bacteria</taxon>
        <taxon>Bacillati</taxon>
        <taxon>Bacillota</taxon>
        <taxon>Clostridia</taxon>
        <taxon>Eubacteriales</taxon>
        <taxon>Desulfitobacteriaceae</taxon>
        <taxon>Desulfitobacterium</taxon>
    </lineage>
</organism>
<evidence type="ECO:0000313" key="3">
    <source>
        <dbReference type="EMBL" id="ACL21317.1"/>
    </source>
</evidence>
<dbReference type="RefSeq" id="WP_015944516.1">
    <property type="nucleotide sequence ID" value="NC_011830.1"/>
</dbReference>
<dbReference type="Proteomes" id="UP000007726">
    <property type="component" value="Chromosome"/>
</dbReference>
<name>B8G2G7_DESHD</name>
<gene>
    <name evidence="3" type="ordered locus">Dhaf_3299</name>
</gene>
<sequence length="261" mass="29068">MKKHSCLLLCTVAIGLIFLSGCASAGGSSTAGTNTIIKADSGQSPETTDWESTTHEIVNNFEGVTMGVKEGTVSLSGLTLNFTNSSDKQCIYGDYFLLEKRVNGKWYQVPTIIDNYAFNDIGYDLATGGNGEWRVDWGWLYGELEPGDYRIVKDISDFRGTGDYEKYYLTAEFSVDERTKSADLAPMVMIKGKLYQDTGKESDIKARCGVMDGEVTSTVGPFEKPTQDNQSNFGSEYGYQFVDERSVDIFMNEKWLRFELL</sequence>
<dbReference type="InterPro" id="IPR046878">
    <property type="entry name" value="Big_14"/>
</dbReference>
<accession>B8G2G7</accession>
<dbReference type="Pfam" id="PF20251">
    <property type="entry name" value="Big_14"/>
    <property type="match status" value="1"/>
</dbReference>
<evidence type="ECO:0000313" key="4">
    <source>
        <dbReference type="Proteomes" id="UP000007726"/>
    </source>
</evidence>
<evidence type="ECO:0000256" key="1">
    <source>
        <dbReference type="SAM" id="SignalP"/>
    </source>
</evidence>